<gene>
    <name evidence="1" type="ORF">GSBLH_T00002993001</name>
</gene>
<proteinExistence type="predicted"/>
<dbReference type="AlphaFoldDB" id="D8M4R2"/>
<dbReference type="OrthoDB" id="10490307at2759"/>
<organism evidence="1">
    <name type="scientific">Blastocystis hominis</name>
    <dbReference type="NCBI Taxonomy" id="12968"/>
    <lineage>
        <taxon>Eukaryota</taxon>
        <taxon>Sar</taxon>
        <taxon>Stramenopiles</taxon>
        <taxon>Bigyra</taxon>
        <taxon>Opalozoa</taxon>
        <taxon>Opalinata</taxon>
        <taxon>Blastocystidae</taxon>
        <taxon>Blastocystis</taxon>
    </lineage>
</organism>
<dbReference type="RefSeq" id="XP_012897099.1">
    <property type="nucleotide sequence ID" value="XM_013041645.1"/>
</dbReference>
<protein>
    <submittedName>
        <fullName evidence="1">Uncharacterized protein</fullName>
    </submittedName>
</protein>
<dbReference type="GeneID" id="24920120"/>
<keyword evidence="2" id="KW-1185">Reference proteome</keyword>
<accession>D8M4R2</accession>
<name>D8M4R2_BLAHO</name>
<dbReference type="Proteomes" id="UP000008312">
    <property type="component" value="Unassembled WGS sequence"/>
</dbReference>
<dbReference type="EMBL" id="FN668654">
    <property type="protein sequence ID" value="CBK23051.2"/>
    <property type="molecule type" value="Genomic_DNA"/>
</dbReference>
<evidence type="ECO:0000313" key="1">
    <source>
        <dbReference type="EMBL" id="CBK23051.2"/>
    </source>
</evidence>
<sequence length="241" mass="26693">MDIPSSYSVSSATPYSFVLTLQSDPTAVIAVPYYRTEESVINGKRSISVSTFYPSTIAQATPPASENIIGKKAYFLPVTSDHLKSAFVYRESEKSPVELMGQNSTSSSKSTYSQATDGSVALSTLYSQPVNSMSPEMNAKRQKLGTESEVITLSFWKDDQFTCIHSQNTPENSSSAASTFTNEVWKSKDILLLRELIAYLLQNPYLRVSVLGFLSSSIASRRFLDCFQTMKATRLRSRTFS</sequence>
<dbReference type="InParanoid" id="D8M4R2"/>
<reference evidence="1" key="1">
    <citation type="submission" date="2010-02" db="EMBL/GenBank/DDBJ databases">
        <title>Sequencing and annotation of the Blastocystis hominis genome.</title>
        <authorList>
            <person name="Wincker P."/>
        </authorList>
    </citation>
    <scope>NUCLEOTIDE SEQUENCE</scope>
    <source>
        <strain evidence="1">Singapore isolate B</strain>
    </source>
</reference>
<evidence type="ECO:0000313" key="2">
    <source>
        <dbReference type="Proteomes" id="UP000008312"/>
    </source>
</evidence>